<reference evidence="2 3" key="1">
    <citation type="journal article" date="2014" name="Appl. Environ. Microbiol.">
        <title>Genomic features of a bumble bee symbiont reflect its host environment.</title>
        <authorList>
            <person name="Martinson V.G."/>
            <person name="Magoc T."/>
            <person name="Koch H."/>
            <person name="Salzberg S.L."/>
            <person name="Moran N.A."/>
        </authorList>
    </citation>
    <scope>NUCLEOTIDE SEQUENCE [LARGE SCALE GENOMIC DNA]</scope>
    <source>
        <strain evidence="2 3">Bimp</strain>
    </source>
</reference>
<proteinExistence type="predicted"/>
<evidence type="ECO:0008006" key="4">
    <source>
        <dbReference type="Google" id="ProtNLM"/>
    </source>
</evidence>
<accession>A0AB94IDV1</accession>
<name>A0AB94IDV1_9GAMM</name>
<evidence type="ECO:0000313" key="3">
    <source>
        <dbReference type="Proteomes" id="UP000506160"/>
    </source>
</evidence>
<sequence>MRSIVNHKRLFTQSGSSTIEFLCAALLLSITITILLRFHQQIVLRLAQHTYILETERLIFEQLDNYPLTIPYDKQHWSCQTYTVNHQGNCALIEVSCQFQYGQLLRQQRWFCSPQND</sequence>
<evidence type="ECO:0000313" key="2">
    <source>
        <dbReference type="EMBL" id="TEA27643.1"/>
    </source>
</evidence>
<gene>
    <name evidence="2" type="ORF">O970_02530</name>
</gene>
<keyword evidence="1" id="KW-0812">Transmembrane</keyword>
<dbReference type="Proteomes" id="UP000506160">
    <property type="component" value="Unassembled WGS sequence"/>
</dbReference>
<keyword evidence="1" id="KW-0472">Membrane</keyword>
<comment type="caution">
    <text evidence="2">The sequence shown here is derived from an EMBL/GenBank/DDBJ whole genome shotgun (WGS) entry which is preliminary data.</text>
</comment>
<dbReference type="EMBL" id="AWGA01000024">
    <property type="protein sequence ID" value="TEA27643.1"/>
    <property type="molecule type" value="Genomic_DNA"/>
</dbReference>
<organism evidence="2 3">
    <name type="scientific">Candidatus Schmidhempelia bombi str. Bimp</name>
    <dbReference type="NCBI Taxonomy" id="1387197"/>
    <lineage>
        <taxon>Bacteria</taxon>
        <taxon>Pseudomonadati</taxon>
        <taxon>Pseudomonadota</taxon>
        <taxon>Gammaproteobacteria</taxon>
        <taxon>Orbales</taxon>
        <taxon>Orbaceae</taxon>
        <taxon>Candidatus Schmidhempelia</taxon>
    </lineage>
</organism>
<keyword evidence="3" id="KW-1185">Reference proteome</keyword>
<evidence type="ECO:0000256" key="1">
    <source>
        <dbReference type="SAM" id="Phobius"/>
    </source>
</evidence>
<feature type="transmembrane region" description="Helical" evidence="1">
    <location>
        <begin position="21"/>
        <end position="39"/>
    </location>
</feature>
<dbReference type="AlphaFoldDB" id="A0AB94IDV1"/>
<protein>
    <recommendedName>
        <fullName evidence="4">Prepilin-type N-terminal cleavage/methylation domain-containing protein</fullName>
    </recommendedName>
</protein>
<keyword evidence="1" id="KW-1133">Transmembrane helix</keyword>